<dbReference type="Proteomes" id="UP001596067">
    <property type="component" value="Unassembled WGS sequence"/>
</dbReference>
<evidence type="ECO:0000256" key="1">
    <source>
        <dbReference type="SAM" id="MobiDB-lite"/>
    </source>
</evidence>
<sequence length="326" mass="35615">MNDRTTEHPAHTAFPGPDHLPRPTAPSFSHLSLELGHFYRDDLAAGPERLREQFDRIAPWVDAARQVSAAQTGAVARISTCFLVDDRSVRRVLPKELLPELLGVAADAGLAVDYLARESAFAEAGAVHPARLVESRLAPAPPPGRNGCRPPTAESGWLSNGERSPIAGPVESTCAGPVRRPLRATDRHSHSVHLDVELWREGSSGRRWSCSFLAAVWQLLRLGLLRDRGRAALKPVPAAGEFPESWSDLPALIQLRPGAAPFTAYRTCSVLPSAFLPVEHAVRVILDRWAPEPTVLEQMAEQAALEDLALPEEIARRVDYVFYGPS</sequence>
<dbReference type="RefSeq" id="WP_313766849.1">
    <property type="nucleotide sequence ID" value="NZ_BAAAVH010000014.1"/>
</dbReference>
<name>A0ABW1F4C3_9ACTN</name>
<evidence type="ECO:0000313" key="2">
    <source>
        <dbReference type="EMBL" id="MFC5888785.1"/>
    </source>
</evidence>
<keyword evidence="3" id="KW-1185">Reference proteome</keyword>
<organism evidence="2 3">
    <name type="scientific">Kitasatospora aburaviensis</name>
    <dbReference type="NCBI Taxonomy" id="67265"/>
    <lineage>
        <taxon>Bacteria</taxon>
        <taxon>Bacillati</taxon>
        <taxon>Actinomycetota</taxon>
        <taxon>Actinomycetes</taxon>
        <taxon>Kitasatosporales</taxon>
        <taxon>Streptomycetaceae</taxon>
        <taxon>Kitasatospora</taxon>
    </lineage>
</organism>
<reference evidence="3" key="1">
    <citation type="journal article" date="2019" name="Int. J. Syst. Evol. Microbiol.">
        <title>The Global Catalogue of Microorganisms (GCM) 10K type strain sequencing project: providing services to taxonomists for standard genome sequencing and annotation.</title>
        <authorList>
            <consortium name="The Broad Institute Genomics Platform"/>
            <consortium name="The Broad Institute Genome Sequencing Center for Infectious Disease"/>
            <person name="Wu L."/>
            <person name="Ma J."/>
        </authorList>
    </citation>
    <scope>NUCLEOTIDE SEQUENCE [LARGE SCALE GENOMIC DNA]</scope>
    <source>
        <strain evidence="3">CGMCC 4.1469</strain>
    </source>
</reference>
<proteinExistence type="predicted"/>
<comment type="caution">
    <text evidence="2">The sequence shown here is derived from an EMBL/GenBank/DDBJ whole genome shotgun (WGS) entry which is preliminary data.</text>
</comment>
<protein>
    <submittedName>
        <fullName evidence="2">SCO2522 family protein</fullName>
    </submittedName>
</protein>
<dbReference type="NCBIfam" id="NF040566">
    <property type="entry name" value="SCO2522_fam"/>
    <property type="match status" value="1"/>
</dbReference>
<dbReference type="InterPro" id="IPR049747">
    <property type="entry name" value="SCO2522-like"/>
</dbReference>
<dbReference type="EMBL" id="JBHSOD010000045">
    <property type="protein sequence ID" value="MFC5888785.1"/>
    <property type="molecule type" value="Genomic_DNA"/>
</dbReference>
<evidence type="ECO:0000313" key="3">
    <source>
        <dbReference type="Proteomes" id="UP001596067"/>
    </source>
</evidence>
<feature type="region of interest" description="Disordered" evidence="1">
    <location>
        <begin position="136"/>
        <end position="172"/>
    </location>
</feature>
<gene>
    <name evidence="2" type="ORF">ACFP0N_27840</name>
</gene>
<feature type="region of interest" description="Disordered" evidence="1">
    <location>
        <begin position="1"/>
        <end position="23"/>
    </location>
</feature>
<accession>A0ABW1F4C3</accession>
<feature type="compositionally biased region" description="Basic and acidic residues" evidence="1">
    <location>
        <begin position="1"/>
        <end position="10"/>
    </location>
</feature>